<proteinExistence type="predicted"/>
<organism evidence="1 2">
    <name type="scientific">Rhizoctonia solani 123E</name>
    <dbReference type="NCBI Taxonomy" id="1423351"/>
    <lineage>
        <taxon>Eukaryota</taxon>
        <taxon>Fungi</taxon>
        <taxon>Dikarya</taxon>
        <taxon>Basidiomycota</taxon>
        <taxon>Agaricomycotina</taxon>
        <taxon>Agaricomycetes</taxon>
        <taxon>Cantharellales</taxon>
        <taxon>Ceratobasidiaceae</taxon>
        <taxon>Rhizoctonia</taxon>
    </lineage>
</organism>
<name>A0A074T0L4_9AGAM</name>
<reference evidence="1 2" key="1">
    <citation type="submission" date="2013-12" db="EMBL/GenBank/DDBJ databases">
        <authorList>
            <person name="Cubeta M."/>
            <person name="Pakala S."/>
            <person name="Fedorova N."/>
            <person name="Thomas E."/>
            <person name="Dean R."/>
            <person name="Jabaji S."/>
            <person name="Neate S."/>
            <person name="Toda T."/>
            <person name="Tavantzis S."/>
            <person name="Vilgalys R."/>
            <person name="Bharathan N."/>
            <person name="Pakala S."/>
            <person name="Losada L.S."/>
            <person name="Zafar N."/>
            <person name="Nierman W."/>
        </authorList>
    </citation>
    <scope>NUCLEOTIDE SEQUENCE [LARGE SCALE GENOMIC DNA]</scope>
    <source>
        <strain evidence="1 2">123E</strain>
    </source>
</reference>
<accession>A0A074T0L4</accession>
<dbReference type="Proteomes" id="UP000027456">
    <property type="component" value="Unassembled WGS sequence"/>
</dbReference>
<dbReference type="OrthoDB" id="10261040at2759"/>
<dbReference type="AlphaFoldDB" id="A0A074T0L4"/>
<gene>
    <name evidence="1" type="ORF">V565_003510</name>
</gene>
<evidence type="ECO:0000313" key="2">
    <source>
        <dbReference type="Proteomes" id="UP000027456"/>
    </source>
</evidence>
<protein>
    <submittedName>
        <fullName evidence="1">Uncharacterized protein</fullName>
    </submittedName>
</protein>
<keyword evidence="2" id="KW-1185">Reference proteome</keyword>
<evidence type="ECO:0000313" key="1">
    <source>
        <dbReference type="EMBL" id="KEP55587.1"/>
    </source>
</evidence>
<sequence length="214" mass="23309">MQLATNEIQKIVVNLADLCQTQENFIDKASQNAHIDKQHAWAVGNTVQALMLDPGHSSASPYFAVPALTLVPPKGQLPQSEALKQTYDLTCASNCFAQRSSIGSLLAGLGSESDEFADIAFWCGEIDENNKEVSILQSLSLDSWVQKGTITKLDDAPLKTLRKSDMWELCEALADLTEFRIERPDAGGRVMHVMAGKGLEGWCGLIGVGLWSDE</sequence>
<dbReference type="HOGENOM" id="CLU_1289576_0_0_1"/>
<comment type="caution">
    <text evidence="1">The sequence shown here is derived from an EMBL/GenBank/DDBJ whole genome shotgun (WGS) entry which is preliminary data.</text>
</comment>
<dbReference type="EMBL" id="AZST01000004">
    <property type="protein sequence ID" value="KEP55587.1"/>
    <property type="molecule type" value="Genomic_DNA"/>
</dbReference>